<dbReference type="PRINTS" id="PR01035">
    <property type="entry name" value="TCRTETA"/>
</dbReference>
<keyword evidence="6 8" id="KW-1133">Transmembrane helix</keyword>
<evidence type="ECO:0000256" key="5">
    <source>
        <dbReference type="ARBA" id="ARBA00022692"/>
    </source>
</evidence>
<feature type="transmembrane region" description="Helical" evidence="8">
    <location>
        <begin position="111"/>
        <end position="133"/>
    </location>
</feature>
<dbReference type="SUPFAM" id="SSF103473">
    <property type="entry name" value="MFS general substrate transporter"/>
    <property type="match status" value="1"/>
</dbReference>
<dbReference type="OrthoDB" id="9812221at2"/>
<accession>A0A5E6TKT7</accession>
<feature type="transmembrane region" description="Helical" evidence="8">
    <location>
        <begin position="344"/>
        <end position="367"/>
    </location>
</feature>
<feature type="transmembrane region" description="Helical" evidence="8">
    <location>
        <begin position="285"/>
        <end position="304"/>
    </location>
</feature>
<dbReference type="InterPro" id="IPR011701">
    <property type="entry name" value="MFS"/>
</dbReference>
<evidence type="ECO:0000256" key="8">
    <source>
        <dbReference type="SAM" id="Phobius"/>
    </source>
</evidence>
<sequence length="417" mass="43379">MGAETSSANHARQAGLTQSLLLLLGSCLPVLGAVLLAPVLPKMQAHFAEVTGSAVLVPIVLTLPALMIALLAPFAGVIVDRLGRKPLLLASMALYVVCGVLPLWLDSLPAIVASRAGIGLAEAGIMTCCTTLMGDYYSGARRERLFALQMVATSLSAAVFIALGGFLGQNDWRTPFALYAVGLVFLPLMAWKLWEPQPRAASEQPSPLAAVAAATFPWRALMPMYAVSMLAGLSLFIVPVQAGYLLNLLHVDAPQQIGMTMGANQLGVLVGALSFRLFSGVRSQHLLLIAYVLAGAGGLLMANAASHAQVVVAVLINGLGIGLMLPTLITWIMAQVDFHQRGRAAGCFTAAIFAGEFISPLVVLGISAGVTSALPQALAVIGWLQILVALFCLAVPRLCGLTLSATASGRSTIGNGH</sequence>
<comment type="subcellular location">
    <subcellularLocation>
        <location evidence="2">Cell membrane</location>
        <topology evidence="2">Multi-pass membrane protein</topology>
    </subcellularLocation>
</comment>
<dbReference type="CDD" id="cd17473">
    <property type="entry name" value="MFS_arabinose_efflux_permease_like"/>
    <property type="match status" value="1"/>
</dbReference>
<feature type="transmembrane region" description="Helical" evidence="8">
    <location>
        <begin position="52"/>
        <end position="75"/>
    </location>
</feature>
<evidence type="ECO:0000256" key="3">
    <source>
        <dbReference type="ARBA" id="ARBA00007520"/>
    </source>
</evidence>
<proteinExistence type="inferred from homology"/>
<keyword evidence="4" id="KW-1003">Cell membrane</keyword>
<dbReference type="InterPro" id="IPR036259">
    <property type="entry name" value="MFS_trans_sf"/>
</dbReference>
<evidence type="ECO:0000259" key="9">
    <source>
        <dbReference type="PROSITE" id="PS50850"/>
    </source>
</evidence>
<organism evidence="10 11">
    <name type="scientific">Pseudomonas fluorescens</name>
    <dbReference type="NCBI Taxonomy" id="294"/>
    <lineage>
        <taxon>Bacteria</taxon>
        <taxon>Pseudomonadati</taxon>
        <taxon>Pseudomonadota</taxon>
        <taxon>Gammaproteobacteria</taxon>
        <taxon>Pseudomonadales</taxon>
        <taxon>Pseudomonadaceae</taxon>
        <taxon>Pseudomonas</taxon>
    </lineage>
</organism>
<feature type="transmembrane region" description="Helical" evidence="8">
    <location>
        <begin position="257"/>
        <end position="278"/>
    </location>
</feature>
<evidence type="ECO:0000256" key="7">
    <source>
        <dbReference type="ARBA" id="ARBA00023136"/>
    </source>
</evidence>
<name>A0A5E6TKT7_PSEFL</name>
<evidence type="ECO:0000313" key="10">
    <source>
        <dbReference type="EMBL" id="VVM93894.1"/>
    </source>
</evidence>
<feature type="transmembrane region" description="Helical" evidence="8">
    <location>
        <begin position="310"/>
        <end position="332"/>
    </location>
</feature>
<dbReference type="GO" id="GO:0022857">
    <property type="term" value="F:transmembrane transporter activity"/>
    <property type="evidence" value="ECO:0007669"/>
    <property type="project" value="InterPro"/>
</dbReference>
<dbReference type="PROSITE" id="PS50850">
    <property type="entry name" value="MFS"/>
    <property type="match status" value="1"/>
</dbReference>
<comment type="similarity">
    <text evidence="3">Belongs to the major facilitator superfamily. TCR/Tet family.</text>
</comment>
<feature type="transmembrane region" description="Helical" evidence="8">
    <location>
        <begin position="20"/>
        <end position="40"/>
    </location>
</feature>
<feature type="transmembrane region" description="Helical" evidence="8">
    <location>
        <begin position="145"/>
        <end position="164"/>
    </location>
</feature>
<feature type="transmembrane region" description="Helical" evidence="8">
    <location>
        <begin position="225"/>
        <end position="245"/>
    </location>
</feature>
<keyword evidence="5 8" id="KW-0812">Transmembrane</keyword>
<evidence type="ECO:0000256" key="1">
    <source>
        <dbReference type="ARBA" id="ARBA00003279"/>
    </source>
</evidence>
<feature type="transmembrane region" description="Helical" evidence="8">
    <location>
        <begin position="87"/>
        <end position="105"/>
    </location>
</feature>
<dbReference type="Pfam" id="PF07690">
    <property type="entry name" value="MFS_1"/>
    <property type="match status" value="1"/>
</dbReference>
<feature type="transmembrane region" description="Helical" evidence="8">
    <location>
        <begin position="176"/>
        <end position="194"/>
    </location>
</feature>
<reference evidence="10 11" key="1">
    <citation type="submission" date="2019-09" db="EMBL/GenBank/DDBJ databases">
        <authorList>
            <person name="Chandra G."/>
            <person name="Truman W A."/>
        </authorList>
    </citation>
    <scope>NUCLEOTIDE SEQUENCE [LARGE SCALE GENOMIC DNA]</scope>
    <source>
        <strain evidence="10">PS645</strain>
    </source>
</reference>
<evidence type="ECO:0000256" key="4">
    <source>
        <dbReference type="ARBA" id="ARBA00022475"/>
    </source>
</evidence>
<dbReference type="Gene3D" id="1.20.1250.20">
    <property type="entry name" value="MFS general substrate transporter like domains"/>
    <property type="match status" value="1"/>
</dbReference>
<dbReference type="PANTHER" id="PTHR43124">
    <property type="entry name" value="PURINE EFFLUX PUMP PBUE"/>
    <property type="match status" value="1"/>
</dbReference>
<comment type="function">
    <text evidence="1">Resistance to tetracycline by an active tetracycline efflux. This is an energy-dependent process that decreases the accumulation of the antibiotic in whole cells. This protein functions as a metal-tetracycline/H(+) antiporter.</text>
</comment>
<dbReference type="EMBL" id="CABVGX010000021">
    <property type="protein sequence ID" value="VVM93894.1"/>
    <property type="molecule type" value="Genomic_DNA"/>
</dbReference>
<protein>
    <recommendedName>
        <fullName evidence="9">Major facilitator superfamily (MFS) profile domain-containing protein</fullName>
    </recommendedName>
</protein>
<dbReference type="AlphaFoldDB" id="A0A5E6TKT7"/>
<dbReference type="InterPro" id="IPR050189">
    <property type="entry name" value="MFS_Efflux_Transporters"/>
</dbReference>
<dbReference type="GO" id="GO:0005886">
    <property type="term" value="C:plasma membrane"/>
    <property type="evidence" value="ECO:0007669"/>
    <property type="project" value="UniProtKB-SubCell"/>
</dbReference>
<feature type="domain" description="Major facilitator superfamily (MFS) profile" evidence="9">
    <location>
        <begin position="18"/>
        <end position="400"/>
    </location>
</feature>
<evidence type="ECO:0000313" key="11">
    <source>
        <dbReference type="Proteomes" id="UP000325607"/>
    </source>
</evidence>
<keyword evidence="7 8" id="KW-0472">Membrane</keyword>
<evidence type="ECO:0000256" key="2">
    <source>
        <dbReference type="ARBA" id="ARBA00004651"/>
    </source>
</evidence>
<evidence type="ECO:0000256" key="6">
    <source>
        <dbReference type="ARBA" id="ARBA00022989"/>
    </source>
</evidence>
<dbReference type="PROSITE" id="PS00216">
    <property type="entry name" value="SUGAR_TRANSPORT_1"/>
    <property type="match status" value="1"/>
</dbReference>
<dbReference type="InterPro" id="IPR005829">
    <property type="entry name" value="Sugar_transporter_CS"/>
</dbReference>
<dbReference type="InterPro" id="IPR020846">
    <property type="entry name" value="MFS_dom"/>
</dbReference>
<gene>
    <name evidence="10" type="ORF">PS645_02929</name>
</gene>
<feature type="transmembrane region" description="Helical" evidence="8">
    <location>
        <begin position="373"/>
        <end position="395"/>
    </location>
</feature>
<dbReference type="PANTHER" id="PTHR43124:SF3">
    <property type="entry name" value="CHLORAMPHENICOL EFFLUX PUMP RV0191"/>
    <property type="match status" value="1"/>
</dbReference>
<dbReference type="InterPro" id="IPR001958">
    <property type="entry name" value="Tet-R_TetA/multi-R_MdtG-like"/>
</dbReference>
<dbReference type="Proteomes" id="UP000325607">
    <property type="component" value="Unassembled WGS sequence"/>
</dbReference>
<dbReference type="RefSeq" id="WP_150581085.1">
    <property type="nucleotide sequence ID" value="NZ_CABVGX010000021.1"/>
</dbReference>